<dbReference type="EMBL" id="MRCB01000007">
    <property type="protein sequence ID" value="OKH24174.1"/>
    <property type="molecule type" value="Genomic_DNA"/>
</dbReference>
<gene>
    <name evidence="8" type="ORF">NIES593_08435</name>
</gene>
<dbReference type="GO" id="GO:0005886">
    <property type="term" value="C:plasma membrane"/>
    <property type="evidence" value="ECO:0007669"/>
    <property type="project" value="UniProtKB-SubCell"/>
</dbReference>
<evidence type="ECO:0000256" key="3">
    <source>
        <dbReference type="ARBA" id="ARBA00022692"/>
    </source>
</evidence>
<evidence type="ECO:0000313" key="9">
    <source>
        <dbReference type="Proteomes" id="UP000186868"/>
    </source>
</evidence>
<keyword evidence="3 6" id="KW-0812">Transmembrane</keyword>
<evidence type="ECO:0000256" key="5">
    <source>
        <dbReference type="ARBA" id="ARBA00023136"/>
    </source>
</evidence>
<dbReference type="GO" id="GO:0009055">
    <property type="term" value="F:electron transfer activity"/>
    <property type="evidence" value="ECO:0007669"/>
    <property type="project" value="InterPro"/>
</dbReference>
<dbReference type="InterPro" id="IPR011577">
    <property type="entry name" value="Cyt_b561_bac/Ni-Hgenase"/>
</dbReference>
<proteinExistence type="predicted"/>
<evidence type="ECO:0000256" key="4">
    <source>
        <dbReference type="ARBA" id="ARBA00022989"/>
    </source>
</evidence>
<organism evidence="8 9">
    <name type="scientific">Hydrococcus rivularis NIES-593</name>
    <dbReference type="NCBI Taxonomy" id="1921803"/>
    <lineage>
        <taxon>Bacteria</taxon>
        <taxon>Bacillati</taxon>
        <taxon>Cyanobacteriota</taxon>
        <taxon>Cyanophyceae</taxon>
        <taxon>Pleurocapsales</taxon>
        <taxon>Hydrococcaceae</taxon>
        <taxon>Hydrococcus</taxon>
    </lineage>
</organism>
<dbReference type="Pfam" id="PF01292">
    <property type="entry name" value="Ni_hydr_CYTB"/>
    <property type="match status" value="1"/>
</dbReference>
<dbReference type="Proteomes" id="UP000186868">
    <property type="component" value="Unassembled WGS sequence"/>
</dbReference>
<keyword evidence="5 6" id="KW-0472">Membrane</keyword>
<dbReference type="RefSeq" id="WP_073599156.1">
    <property type="nucleotide sequence ID" value="NZ_MRCB01000007.1"/>
</dbReference>
<comment type="caution">
    <text evidence="8">The sequence shown here is derived from an EMBL/GenBank/DDBJ whole genome shotgun (WGS) entry which is preliminary data.</text>
</comment>
<feature type="transmembrane region" description="Helical" evidence="6">
    <location>
        <begin position="12"/>
        <end position="33"/>
    </location>
</feature>
<feature type="transmembrane region" description="Helical" evidence="6">
    <location>
        <begin position="53"/>
        <end position="77"/>
    </location>
</feature>
<feature type="transmembrane region" description="Helical" evidence="6">
    <location>
        <begin position="98"/>
        <end position="120"/>
    </location>
</feature>
<name>A0A1U7HKU2_9CYAN</name>
<dbReference type="InterPro" id="IPR016174">
    <property type="entry name" value="Di-haem_cyt_TM"/>
</dbReference>
<dbReference type="SUPFAM" id="SSF81342">
    <property type="entry name" value="Transmembrane di-heme cytochromes"/>
    <property type="match status" value="1"/>
</dbReference>
<evidence type="ECO:0000256" key="6">
    <source>
        <dbReference type="SAM" id="Phobius"/>
    </source>
</evidence>
<evidence type="ECO:0000259" key="7">
    <source>
        <dbReference type="Pfam" id="PF01292"/>
    </source>
</evidence>
<comment type="subcellular location">
    <subcellularLocation>
        <location evidence="1">Cell membrane</location>
        <topology evidence="1">Multi-pass membrane protein</topology>
    </subcellularLocation>
</comment>
<dbReference type="STRING" id="1921803.NIES593_08435"/>
<dbReference type="OrthoDB" id="457436at2"/>
<keyword evidence="2" id="KW-1003">Cell membrane</keyword>
<dbReference type="GO" id="GO:0022904">
    <property type="term" value="P:respiratory electron transport chain"/>
    <property type="evidence" value="ECO:0007669"/>
    <property type="project" value="InterPro"/>
</dbReference>
<keyword evidence="4 6" id="KW-1133">Transmembrane helix</keyword>
<feature type="domain" description="Cytochrome b561 bacterial/Ni-hydrogenase" evidence="7">
    <location>
        <begin position="8"/>
        <end position="175"/>
    </location>
</feature>
<evidence type="ECO:0000313" key="8">
    <source>
        <dbReference type="EMBL" id="OKH24174.1"/>
    </source>
</evidence>
<dbReference type="AlphaFoldDB" id="A0A1U7HKU2"/>
<accession>A0A1U7HKU2</accession>
<evidence type="ECO:0000256" key="2">
    <source>
        <dbReference type="ARBA" id="ARBA00022475"/>
    </source>
</evidence>
<keyword evidence="9" id="KW-1185">Reference proteome</keyword>
<feature type="transmembrane region" description="Helical" evidence="6">
    <location>
        <begin position="140"/>
        <end position="160"/>
    </location>
</feature>
<protein>
    <submittedName>
        <fullName evidence="8">Cytochrome B</fullName>
    </submittedName>
</protein>
<evidence type="ECO:0000256" key="1">
    <source>
        <dbReference type="ARBA" id="ARBA00004651"/>
    </source>
</evidence>
<sequence length="200" mass="23169">MSRSRPYQPLLLRILHGFNALIAVLAIITSFWVYNTYDGRLIRIALPKINDIIGIHGTFGLTFLLIMPALAIYSFHWGQKRLVQADSLAKLTQVGKPIWWYTLHRIVNTVMLIAATLALITGRQMKEEWLPAGELHHTWYQLHLLGWVILTCCLFIHLLMSVKVGGIALIVSMFEWQHTPEDSPRLWWQKVRSLLHREKP</sequence>
<reference evidence="8 9" key="1">
    <citation type="submission" date="2016-11" db="EMBL/GenBank/DDBJ databases">
        <title>Draft Genome Sequences of Nine Cyanobacterial Strains from Diverse Habitats.</title>
        <authorList>
            <person name="Zhu T."/>
            <person name="Hou S."/>
            <person name="Lu X."/>
            <person name="Hess W.R."/>
        </authorList>
    </citation>
    <scope>NUCLEOTIDE SEQUENCE [LARGE SCALE GENOMIC DNA]</scope>
    <source>
        <strain evidence="8 9">NIES-593</strain>
    </source>
</reference>